<dbReference type="PROSITE" id="PS50280">
    <property type="entry name" value="SET"/>
    <property type="match status" value="1"/>
</dbReference>
<evidence type="ECO:0000259" key="2">
    <source>
        <dbReference type="PROSITE" id="PS50280"/>
    </source>
</evidence>
<accession>A0ABN9PWX9</accession>
<dbReference type="Proteomes" id="UP001189429">
    <property type="component" value="Unassembled WGS sequence"/>
</dbReference>
<reference evidence="3" key="1">
    <citation type="submission" date="2023-10" db="EMBL/GenBank/DDBJ databases">
        <authorList>
            <person name="Chen Y."/>
            <person name="Shah S."/>
            <person name="Dougan E. K."/>
            <person name="Thang M."/>
            <person name="Chan C."/>
        </authorList>
    </citation>
    <scope>NUCLEOTIDE SEQUENCE [LARGE SCALE GENOMIC DNA]</scope>
</reference>
<feature type="domain" description="SET" evidence="2">
    <location>
        <begin position="28"/>
        <end position="254"/>
    </location>
</feature>
<feature type="region of interest" description="Disordered" evidence="1">
    <location>
        <begin position="86"/>
        <end position="105"/>
    </location>
</feature>
<evidence type="ECO:0000313" key="4">
    <source>
        <dbReference type="Proteomes" id="UP001189429"/>
    </source>
</evidence>
<sequence length="495" mass="52984">MTRRCGDDAPALSLAEIQRLVRAASSALRLEVDGDPGGKGRYLVACRPLRAGEAFLSERPLFRGSTDGAQSQKVYLEDFVALAAGPKDQAGDSSDEEGDPADDRLHPCSPLLDCVAGVLLERRRAFGGEDEAQRARALLRLRQLAALCRAESEELVPEACAADIFGVLRPEFQGLTSEDEVRDLVHAISSNRFGGGLNQLDLMFTGSMFEHSCTPNCFVGSWRGAGQGTPAPQVVSFRALRDVAEGEALSIDYVQLPDAYLAAAGRAAVLGPWGFQCTCPRCTDLPELTRAFLCAACGAPELCPVSPRPGAELRCRACGVPAEAAYAARCLAAEARAGGGFAQAEPTAEPEAEPDDRSDVRLLGRHHHAVFEVVWAHVSLGPVGNPEGTSSYKGALEALIQSVSRLYGDPCHPQLLDLYHAMAELHEGNLEGQRRWLDFERGVIKRCYPEEIEKQDQEILAMVQGRPPFAPEAPVVPAASGHADGPPGVQLSALD</sequence>
<proteinExistence type="predicted"/>
<dbReference type="InterPro" id="IPR001214">
    <property type="entry name" value="SET_dom"/>
</dbReference>
<gene>
    <name evidence="3" type="ORF">PCOR1329_LOCUS6773</name>
</gene>
<feature type="region of interest" description="Disordered" evidence="1">
    <location>
        <begin position="471"/>
        <end position="495"/>
    </location>
</feature>
<organism evidence="3 4">
    <name type="scientific">Prorocentrum cordatum</name>
    <dbReference type="NCBI Taxonomy" id="2364126"/>
    <lineage>
        <taxon>Eukaryota</taxon>
        <taxon>Sar</taxon>
        <taxon>Alveolata</taxon>
        <taxon>Dinophyceae</taxon>
        <taxon>Prorocentrales</taxon>
        <taxon>Prorocentraceae</taxon>
        <taxon>Prorocentrum</taxon>
    </lineage>
</organism>
<keyword evidence="4" id="KW-1185">Reference proteome</keyword>
<dbReference type="InterPro" id="IPR050869">
    <property type="entry name" value="H3K4_H4K5_MeTrfase"/>
</dbReference>
<evidence type="ECO:0000313" key="3">
    <source>
        <dbReference type="EMBL" id="CAK0797785.1"/>
    </source>
</evidence>
<evidence type="ECO:0000256" key="1">
    <source>
        <dbReference type="SAM" id="MobiDB-lite"/>
    </source>
</evidence>
<dbReference type="CDD" id="cd20071">
    <property type="entry name" value="SET_SMYD"/>
    <property type="match status" value="1"/>
</dbReference>
<dbReference type="PANTHER" id="PTHR12197">
    <property type="entry name" value="HISTONE-LYSINE N-METHYLTRANSFERASE SMYD"/>
    <property type="match status" value="1"/>
</dbReference>
<dbReference type="SUPFAM" id="SSF82199">
    <property type="entry name" value="SET domain"/>
    <property type="match status" value="1"/>
</dbReference>
<dbReference type="Pfam" id="PF00856">
    <property type="entry name" value="SET"/>
    <property type="match status" value="1"/>
</dbReference>
<name>A0ABN9PWX9_9DINO</name>
<dbReference type="Gene3D" id="2.170.270.10">
    <property type="entry name" value="SET domain"/>
    <property type="match status" value="1"/>
</dbReference>
<comment type="caution">
    <text evidence="3">The sequence shown here is derived from an EMBL/GenBank/DDBJ whole genome shotgun (WGS) entry which is preliminary data.</text>
</comment>
<dbReference type="InterPro" id="IPR046341">
    <property type="entry name" value="SET_dom_sf"/>
</dbReference>
<protein>
    <recommendedName>
        <fullName evidence="2">SET domain-containing protein</fullName>
    </recommendedName>
</protein>
<dbReference type="EMBL" id="CAUYUJ010001820">
    <property type="protein sequence ID" value="CAK0797785.1"/>
    <property type="molecule type" value="Genomic_DNA"/>
</dbReference>